<evidence type="ECO:0000256" key="1">
    <source>
        <dbReference type="SAM" id="Phobius"/>
    </source>
</evidence>
<sequence>MLKKSIGMALLCMAGQAYSAEIIVTTTEDIEKDDKECSLREAVEYVNRGLAKEGYMGCGGENAIGTIILKEKTTYVLNKHIPIKKSVTIKSIAEVDGEFSSTDKVMGLYNAHIQMKGTDNLFRISNDEELIQVNLKELDLEGCGKSSCAEQGGLIHNKGKLVIDYSRLYKGAASQGGAIYNVGKFGQNLIAFAEIKTSLIENNQAQQGGILYSQLPYFLVYQSVLKNNQTLNNNATNIYTAGQVDNPADIQSINAEVLSSTLLKNKGALINVIDGVGINNLTIVDNTGTALRISAPNGKAYVANSIILRNGTQDCQIETTDKSTIHNNLVTASCGTGDAAYPNQIWTGTRLFAEASDQSEGVCLNLKQNSDAILCPYSVPKDQFLGYLRPRILLNYNQVSDSPIVNRGTSYNSSNPSVSCEASDQRGVDRLLDNLFCDRGAIEITVPTSTSLVGQDLLKGETAKFSIESALGDSDLIPKEQCNNIIGENPKGEPWQDGCLQVIQTKTVSKGKTVIDIDGNVVYTPDSQWHGADIFEIQVVTSSTRFNKSKPYLVLSTQIVQEPKNEMKDKSVKTSGGAWGIAGLMGLIGLIGLRRRLKD</sequence>
<protein>
    <submittedName>
        <fullName evidence="3">Rhombotarget A</fullName>
    </submittedName>
</protein>
<organism evidence="3 4">
    <name type="scientific">Acinetobacter variabilis</name>
    <dbReference type="NCBI Taxonomy" id="70346"/>
    <lineage>
        <taxon>Bacteria</taxon>
        <taxon>Pseudomonadati</taxon>
        <taxon>Pseudomonadota</taxon>
        <taxon>Gammaproteobacteria</taxon>
        <taxon>Moraxellales</taxon>
        <taxon>Moraxellaceae</taxon>
        <taxon>Acinetobacter</taxon>
    </lineage>
</organism>
<dbReference type="Proteomes" id="UP000596079">
    <property type="component" value="Chromosome"/>
</dbReference>
<evidence type="ECO:0000256" key="2">
    <source>
        <dbReference type="SAM" id="SignalP"/>
    </source>
</evidence>
<evidence type="ECO:0000313" key="3">
    <source>
        <dbReference type="EMBL" id="QQN87305.1"/>
    </source>
</evidence>
<feature type="signal peptide" evidence="2">
    <location>
        <begin position="1"/>
        <end position="19"/>
    </location>
</feature>
<dbReference type="EMBL" id="CP060811">
    <property type="protein sequence ID" value="QQN87305.1"/>
    <property type="molecule type" value="Genomic_DNA"/>
</dbReference>
<keyword evidence="1" id="KW-0472">Membrane</keyword>
<gene>
    <name evidence="3" type="primary">rbtA</name>
    <name evidence="3" type="ORF">IAQ69_10540</name>
</gene>
<dbReference type="NCBIfam" id="TIGR04212">
    <property type="entry name" value="GlyGly_RbtA"/>
    <property type="match status" value="1"/>
</dbReference>
<dbReference type="AlphaFoldDB" id="A0A7T7WGH8"/>
<dbReference type="RefSeq" id="WP_159124041.1">
    <property type="nucleotide sequence ID" value="NZ_CP060811.1"/>
</dbReference>
<keyword evidence="1" id="KW-0812">Transmembrane</keyword>
<dbReference type="InterPro" id="IPR011050">
    <property type="entry name" value="Pectin_lyase_fold/virulence"/>
</dbReference>
<accession>A0A7T7WGH8</accession>
<proteinExistence type="predicted"/>
<name>A0A7T7WGH8_9GAMM</name>
<keyword evidence="1" id="KW-1133">Transmembrane helix</keyword>
<feature type="transmembrane region" description="Helical" evidence="1">
    <location>
        <begin position="576"/>
        <end position="593"/>
    </location>
</feature>
<dbReference type="Gene3D" id="2.160.20.10">
    <property type="entry name" value="Single-stranded right-handed beta-helix, Pectin lyase-like"/>
    <property type="match status" value="1"/>
</dbReference>
<dbReference type="InterPro" id="IPR026457">
    <property type="entry name" value="CSLREA_Nterm"/>
</dbReference>
<dbReference type="NCBIfam" id="TIGR04214">
    <property type="entry name" value="CSLREA_Nterm"/>
    <property type="match status" value="1"/>
</dbReference>
<dbReference type="InterPro" id="IPR026454">
    <property type="entry name" value="Rhombotarget_A"/>
</dbReference>
<keyword evidence="2" id="KW-0732">Signal</keyword>
<reference evidence="3 4" key="1">
    <citation type="submission" date="2020-08" db="EMBL/GenBank/DDBJ databases">
        <title>Emergence of ISAba1-mediated novel tet(X) in Acinetobacter variabilis from a chicken farm.</title>
        <authorList>
            <person name="Peng K."/>
            <person name="Li R."/>
        </authorList>
    </citation>
    <scope>NUCLEOTIDE SEQUENCE [LARGE SCALE GENOMIC DNA]</scope>
    <source>
        <strain evidence="3 4">XM9F202-2</strain>
    </source>
</reference>
<evidence type="ECO:0000313" key="4">
    <source>
        <dbReference type="Proteomes" id="UP000596079"/>
    </source>
</evidence>
<dbReference type="SUPFAM" id="SSF51126">
    <property type="entry name" value="Pectin lyase-like"/>
    <property type="match status" value="1"/>
</dbReference>
<dbReference type="InterPro" id="IPR012334">
    <property type="entry name" value="Pectin_lyas_fold"/>
</dbReference>
<feature type="chain" id="PRO_5032981943" evidence="2">
    <location>
        <begin position="20"/>
        <end position="599"/>
    </location>
</feature>